<name>A0ABM3R292_SPIOL</name>
<dbReference type="Gene3D" id="1.50.10.130">
    <property type="entry name" value="Terpene synthase, N-terminal domain"/>
    <property type="match status" value="1"/>
</dbReference>
<accession>A0ABM3R292</accession>
<sequence>MDNTNYTQNQPQCETIKGDSCGVTHERRRTANYKPNIWSYDFIQSLTSNFTKATYKERAEKLKDEFVDVLSEVPELSKPHIVETIRKLGLSNVFHTEIMDALDSIVSNLNANNVDFEEDILDTSLSFRLLRQHGYHASEDMFINFIGEMDLRKGEAGSKSDFRGILELFEATRLALDGEEVMEKVKTFSYQYLTDNFLDMDINLAKQVAYASENPCHRKVLWFDVRHQIHTYELEDNKNLILLELAKLNFNIVQDMHLEDLKQMSRWWKNLGLIENMSFTRDRLVESFLWTVGVACEPQHALLRKCLTKVVTFVLVLDDAYDIYGSLEELECFTRTVDRWDYEEVDQLPECMKICFQALVTTTNEIAKDIQKDKCWNNNDVSPFLKTGWADFCKALLLEAWWDKKRCIPSLEDYLSSAWITSSGPLLSLVALLCTTDGKPEELYEKWEDNQDLIYYTSLVIRLLNDQGTSAAELERGDAHSSILCYMEEASVTEAIAREHMKDIIDSAWSKINMELLNAKTEQQTFVNLVINTARVCHFIYQKGDGFSVQDGDTKKKIKRLLIEPIKL</sequence>
<dbReference type="SFLD" id="SFLDG01019">
    <property type="entry name" value="Terpene_Cyclase_Like_1_C_Termi"/>
    <property type="match status" value="1"/>
</dbReference>
<dbReference type="SFLD" id="SFLDS00005">
    <property type="entry name" value="Isoprenoid_Synthase_Type_I"/>
    <property type="match status" value="1"/>
</dbReference>
<feature type="domain" description="Terpene synthase metal-binding" evidence="3">
    <location>
        <begin position="269"/>
        <end position="510"/>
    </location>
</feature>
<dbReference type="InterPro" id="IPR034741">
    <property type="entry name" value="Terpene_cyclase-like_1_C"/>
</dbReference>
<dbReference type="PANTHER" id="PTHR31225:SF94">
    <property type="entry name" value="ALPHA-FARNESENE SYNTHASE"/>
    <property type="match status" value="1"/>
</dbReference>
<dbReference type="InterPro" id="IPR005630">
    <property type="entry name" value="Terpene_synthase_metal-bd"/>
</dbReference>
<dbReference type="Gene3D" id="1.10.600.10">
    <property type="entry name" value="Farnesyl Diphosphate Synthase"/>
    <property type="match status" value="1"/>
</dbReference>
<dbReference type="CDD" id="cd00684">
    <property type="entry name" value="Terpene_cyclase_plant_C1"/>
    <property type="match status" value="1"/>
</dbReference>
<dbReference type="GeneID" id="130464287"/>
<dbReference type="PANTHER" id="PTHR31225">
    <property type="entry name" value="OS04G0344100 PROTEIN-RELATED"/>
    <property type="match status" value="1"/>
</dbReference>
<dbReference type="InterPro" id="IPR036965">
    <property type="entry name" value="Terpene_synth_N_sf"/>
</dbReference>
<evidence type="ECO:0000256" key="1">
    <source>
        <dbReference type="ARBA" id="ARBA00022723"/>
    </source>
</evidence>
<reference evidence="5" key="2">
    <citation type="submission" date="2025-08" db="UniProtKB">
        <authorList>
            <consortium name="RefSeq"/>
        </authorList>
    </citation>
    <scope>IDENTIFICATION</scope>
    <source>
        <tissue evidence="5">Leaf</tissue>
    </source>
</reference>
<reference evidence="4" key="1">
    <citation type="journal article" date="2021" name="Nat. Commun.">
        <title>Genomic analyses provide insights into spinach domestication and the genetic basis of agronomic traits.</title>
        <authorList>
            <person name="Cai X."/>
            <person name="Sun X."/>
            <person name="Xu C."/>
            <person name="Sun H."/>
            <person name="Wang X."/>
            <person name="Ge C."/>
            <person name="Zhang Z."/>
            <person name="Wang Q."/>
            <person name="Fei Z."/>
            <person name="Jiao C."/>
            <person name="Wang Q."/>
        </authorList>
    </citation>
    <scope>NUCLEOTIDE SEQUENCE [LARGE SCALE GENOMIC DNA]</scope>
    <source>
        <strain evidence="4">cv. Varoflay</strain>
    </source>
</reference>
<dbReference type="Pfam" id="PF03936">
    <property type="entry name" value="Terpene_synth_C"/>
    <property type="match status" value="1"/>
</dbReference>
<dbReference type="Proteomes" id="UP000813463">
    <property type="component" value="Chromosome 6"/>
</dbReference>
<dbReference type="Pfam" id="PF01397">
    <property type="entry name" value="Terpene_synth"/>
    <property type="match status" value="1"/>
</dbReference>
<evidence type="ECO:0000313" key="5">
    <source>
        <dbReference type="RefSeq" id="XP_056689743.1"/>
    </source>
</evidence>
<dbReference type="SUPFAM" id="SSF48239">
    <property type="entry name" value="Terpenoid cyclases/Protein prenyltransferases"/>
    <property type="match status" value="1"/>
</dbReference>
<feature type="domain" description="Terpene synthase N-terminal" evidence="2">
    <location>
        <begin position="37"/>
        <end position="211"/>
    </location>
</feature>
<dbReference type="InterPro" id="IPR001906">
    <property type="entry name" value="Terpene_synth_N"/>
</dbReference>
<evidence type="ECO:0000313" key="4">
    <source>
        <dbReference type="Proteomes" id="UP000813463"/>
    </source>
</evidence>
<gene>
    <name evidence="5" type="primary">LOC130464287</name>
</gene>
<keyword evidence="4" id="KW-1185">Reference proteome</keyword>
<dbReference type="InterPro" id="IPR044814">
    <property type="entry name" value="Terpene_cyclase_plant_C1"/>
</dbReference>
<proteinExistence type="predicted"/>
<evidence type="ECO:0000259" key="3">
    <source>
        <dbReference type="Pfam" id="PF03936"/>
    </source>
</evidence>
<dbReference type="InterPro" id="IPR008930">
    <property type="entry name" value="Terpenoid_cyclase/PrenylTrfase"/>
</dbReference>
<dbReference type="SUPFAM" id="SSF48576">
    <property type="entry name" value="Terpenoid synthases"/>
    <property type="match status" value="1"/>
</dbReference>
<dbReference type="RefSeq" id="XP_056689743.1">
    <property type="nucleotide sequence ID" value="XM_056833765.1"/>
</dbReference>
<keyword evidence="1" id="KW-0479">Metal-binding</keyword>
<organism evidence="4 5">
    <name type="scientific">Spinacia oleracea</name>
    <name type="common">Spinach</name>
    <dbReference type="NCBI Taxonomy" id="3562"/>
    <lineage>
        <taxon>Eukaryota</taxon>
        <taxon>Viridiplantae</taxon>
        <taxon>Streptophyta</taxon>
        <taxon>Embryophyta</taxon>
        <taxon>Tracheophyta</taxon>
        <taxon>Spermatophyta</taxon>
        <taxon>Magnoliopsida</taxon>
        <taxon>eudicotyledons</taxon>
        <taxon>Gunneridae</taxon>
        <taxon>Pentapetalae</taxon>
        <taxon>Caryophyllales</taxon>
        <taxon>Chenopodiaceae</taxon>
        <taxon>Chenopodioideae</taxon>
        <taxon>Anserineae</taxon>
        <taxon>Spinacia</taxon>
    </lineage>
</organism>
<evidence type="ECO:0000259" key="2">
    <source>
        <dbReference type="Pfam" id="PF01397"/>
    </source>
</evidence>
<protein>
    <submittedName>
        <fullName evidence="5">Alpha-farnesene synthase isoform X1</fullName>
    </submittedName>
</protein>
<dbReference type="InterPro" id="IPR050148">
    <property type="entry name" value="Terpene_synthase-like"/>
</dbReference>
<dbReference type="InterPro" id="IPR008949">
    <property type="entry name" value="Isoprenoid_synthase_dom_sf"/>
</dbReference>